<accession>A0A0E3CEA4</accession>
<dbReference type="AlphaFoldDB" id="A0A0E3CEA4"/>
<sequence length="633" mass="70278">MQKKLRLKQADAYDYCVATLYAIKAVVAYMDGMEQCQRIGNEQGDVDEWDDVVLHGAKDVTIHCQVKRQMGNFSDDEITRGVKKRGINKGEAQELSALDSAFEKLARHFEKPVSERGGAKQFRLAIPNANIQIKKELTIVQLRAVCAEWLKAGASVDAFAKAESPTSQVRAWLSSWCDFASNEAMFECLRALEIYEHGDENRIDEDCRNSLSGWYLAVDDVRREVRDFLVRNASSSQSITPRMIACEIQRHIRPQKRAWARYNMASSIDWAVSGTLSGHGTDIEFPEAVVDRLWEPSVDRCYELQFGHRCNGVPSSPLQLSLMRLALHVAQGVSVSASGVDGWHATVAQTVRQTLGQSEDELAELRWTTWNEAPTPADHRRLRTSSHIDQEASQLDARMSALSWKQIKNKVDGKITRGQRNEVRDAVEALWSGWRDEIDADPGLQQEFAAEMLQAKSEGSLAIGAIRLGPRTTGLIADALLMLLHLAVASDTVDPTWRNFGGDLSVRTVALLYWSGPGQQAEHVRRFFDADDRAERAEFLGKETARILVLPQASLSVSAVYGKSLAEGKGGGDSIAEARTPSSILTRSHEYHDAIGQKTIASLKDYLAKALQGRDAQRAQHISTLTTGTPYAN</sequence>
<dbReference type="RefSeq" id="WP_034394290.1">
    <property type="nucleotide sequence ID" value="NZ_AWTO01000161.1"/>
</dbReference>
<name>A0A0E3CEA4_9BURK</name>
<protein>
    <recommendedName>
        <fullName evidence="1">ABC-three component systems C-terminal domain-containing protein</fullName>
    </recommendedName>
</protein>
<dbReference type="Pfam" id="PF20278">
    <property type="entry name" value="CTD2"/>
    <property type="match status" value="1"/>
</dbReference>
<keyword evidence="3" id="KW-1185">Reference proteome</keyword>
<proteinExistence type="predicted"/>
<evidence type="ECO:0000313" key="2">
    <source>
        <dbReference type="EMBL" id="KGH08122.1"/>
    </source>
</evidence>
<dbReference type="InterPro" id="IPR046918">
    <property type="entry name" value="ABC-3C_CTD2"/>
</dbReference>
<dbReference type="Proteomes" id="UP000029549">
    <property type="component" value="Unassembled WGS sequence"/>
</dbReference>
<evidence type="ECO:0000259" key="1">
    <source>
        <dbReference type="Pfam" id="PF20278"/>
    </source>
</evidence>
<feature type="domain" description="ABC-three component systems C-terminal" evidence="1">
    <location>
        <begin position="279"/>
        <end position="607"/>
    </location>
</feature>
<comment type="caution">
    <text evidence="2">The sequence shown here is derived from an EMBL/GenBank/DDBJ whole genome shotgun (WGS) entry which is preliminary data.</text>
</comment>
<gene>
    <name evidence="2" type="ORF">P608_19050</name>
</gene>
<reference evidence="2 3" key="1">
    <citation type="submission" date="2013-09" db="EMBL/GenBank/DDBJ databases">
        <title>High correlation between genotypes and phenotypes of environmental bacteria Comamonas testosteroni strains.</title>
        <authorList>
            <person name="Liu L."/>
            <person name="Zhu W."/>
            <person name="Xia X."/>
            <person name="Xu B."/>
            <person name="Luo M."/>
            <person name="Wang G."/>
        </authorList>
    </citation>
    <scope>NUCLEOTIDE SEQUENCE [LARGE SCALE GENOMIC DNA]</scope>
    <source>
        <strain evidence="2 3">DF2</strain>
    </source>
</reference>
<organism evidence="2 3">
    <name type="scientific">Comamonas thiooxydans</name>
    <dbReference type="NCBI Taxonomy" id="363952"/>
    <lineage>
        <taxon>Bacteria</taxon>
        <taxon>Pseudomonadati</taxon>
        <taxon>Pseudomonadota</taxon>
        <taxon>Betaproteobacteria</taxon>
        <taxon>Burkholderiales</taxon>
        <taxon>Comamonadaceae</taxon>
        <taxon>Comamonas</taxon>
    </lineage>
</organism>
<dbReference type="EMBL" id="AWTP01000128">
    <property type="protein sequence ID" value="KGH08122.1"/>
    <property type="molecule type" value="Genomic_DNA"/>
</dbReference>
<evidence type="ECO:0000313" key="3">
    <source>
        <dbReference type="Proteomes" id="UP000029549"/>
    </source>
</evidence>